<keyword evidence="7" id="KW-1185">Reference proteome</keyword>
<protein>
    <recommendedName>
        <fullName evidence="4">Monoacylglycerol lipase</fullName>
        <ecNumber evidence="3">3.1.1.23</ecNumber>
    </recommendedName>
</protein>
<evidence type="ECO:0000313" key="6">
    <source>
        <dbReference type="EMBL" id="PSW22986.1"/>
    </source>
</evidence>
<dbReference type="RefSeq" id="WP_048899349.1">
    <property type="nucleotide sequence ID" value="NZ_AP024853.1"/>
</dbReference>
<dbReference type="InterPro" id="IPR000073">
    <property type="entry name" value="AB_hydrolase_1"/>
</dbReference>
<dbReference type="OrthoDB" id="9780765at2"/>
<evidence type="ECO:0000256" key="4">
    <source>
        <dbReference type="ARBA" id="ARBA00071261"/>
    </source>
</evidence>
<evidence type="ECO:0000256" key="2">
    <source>
        <dbReference type="ARBA" id="ARBA00008645"/>
    </source>
</evidence>
<reference evidence="6 7" key="1">
    <citation type="submission" date="2018-01" db="EMBL/GenBank/DDBJ databases">
        <title>Whole genome sequencing of Histamine producing bacteria.</title>
        <authorList>
            <person name="Butler K."/>
        </authorList>
    </citation>
    <scope>NUCLEOTIDE SEQUENCE [LARGE SCALE GENOMIC DNA]</scope>
    <source>
        <strain evidence="6 7">DSM 24669</strain>
    </source>
</reference>
<dbReference type="EMBL" id="PYLZ01000010">
    <property type="protein sequence ID" value="PSW22986.1"/>
    <property type="molecule type" value="Genomic_DNA"/>
</dbReference>
<evidence type="ECO:0000256" key="3">
    <source>
        <dbReference type="ARBA" id="ARBA00013254"/>
    </source>
</evidence>
<dbReference type="SUPFAM" id="SSF53474">
    <property type="entry name" value="alpha/beta-Hydrolases"/>
    <property type="match status" value="1"/>
</dbReference>
<dbReference type="GO" id="GO:0047372">
    <property type="term" value="F:monoacylglycerol lipase activity"/>
    <property type="evidence" value="ECO:0007669"/>
    <property type="project" value="UniProtKB-EC"/>
</dbReference>
<dbReference type="EC" id="3.1.1.23" evidence="3"/>
<evidence type="ECO:0000256" key="1">
    <source>
        <dbReference type="ARBA" id="ARBA00001613"/>
    </source>
</evidence>
<feature type="domain" description="Serine aminopeptidase S33" evidence="5">
    <location>
        <begin position="27"/>
        <end position="262"/>
    </location>
</feature>
<organism evidence="6 7">
    <name type="scientific">Photobacterium swingsii</name>
    <dbReference type="NCBI Taxonomy" id="680026"/>
    <lineage>
        <taxon>Bacteria</taxon>
        <taxon>Pseudomonadati</taxon>
        <taxon>Pseudomonadota</taxon>
        <taxon>Gammaproteobacteria</taxon>
        <taxon>Vibrionales</taxon>
        <taxon>Vibrionaceae</taxon>
        <taxon>Photobacterium</taxon>
    </lineage>
</organism>
<dbReference type="AlphaFoldDB" id="A0A0J8V9Z7"/>
<comment type="caution">
    <text evidence="6">The sequence shown here is derived from an EMBL/GenBank/DDBJ whole genome shotgun (WGS) entry which is preliminary data.</text>
</comment>
<dbReference type="PANTHER" id="PTHR11614">
    <property type="entry name" value="PHOSPHOLIPASE-RELATED"/>
    <property type="match status" value="1"/>
</dbReference>
<dbReference type="Pfam" id="PF12146">
    <property type="entry name" value="Hydrolase_4"/>
    <property type="match status" value="1"/>
</dbReference>
<proteinExistence type="inferred from homology"/>
<dbReference type="PRINTS" id="PR00111">
    <property type="entry name" value="ABHYDROLASE"/>
</dbReference>
<evidence type="ECO:0000313" key="7">
    <source>
        <dbReference type="Proteomes" id="UP000240481"/>
    </source>
</evidence>
<dbReference type="STRING" id="680026.AB733_14160"/>
<dbReference type="InterPro" id="IPR029058">
    <property type="entry name" value="AB_hydrolase_fold"/>
</dbReference>
<comment type="similarity">
    <text evidence="2">Belongs to the AB hydrolase superfamily.</text>
</comment>
<dbReference type="Proteomes" id="UP000240481">
    <property type="component" value="Unassembled WGS sequence"/>
</dbReference>
<evidence type="ECO:0000259" key="5">
    <source>
        <dbReference type="Pfam" id="PF12146"/>
    </source>
</evidence>
<dbReference type="InterPro" id="IPR051044">
    <property type="entry name" value="MAG_DAG_Lipase"/>
</dbReference>
<name>A0A0J8V9Z7_9GAMM</name>
<accession>A0A0J8V9Z7</accession>
<dbReference type="InterPro" id="IPR022742">
    <property type="entry name" value="Hydrolase_4"/>
</dbReference>
<sequence length="283" mass="31207">MTHQEASFTCSSGKQIYTQSWQPKGSHPHAIVIIVHGLGEHSGRYQNLIQTLLPLNIAVYGLDHIGHGRSDGKRVFIDNFDEYIDALDSYVDQVNKAHPDSPLYLIGHSMGGLITATYLLQYQNKVNGVVLSAPAIQPPPQISPLLIKLGKYIAAIAPKLPAVALDIKGLSRDNKVIDSYLQDPLVHSGNVTAGLSRQIQRAMEKIAQEGHLIKLPLLVLQGTQDRLVNPQGASFLINTVSSKDKTLKQYDGLYHELFNEPEKAEILQDVAQWLSQHITAEES</sequence>
<gene>
    <name evidence="6" type="ORF">C9I94_17560</name>
</gene>
<keyword evidence="6" id="KW-0378">Hydrolase</keyword>
<dbReference type="FunFam" id="3.40.50.1820:FF:000117">
    <property type="entry name" value="Monoglyceride lipase, putative"/>
    <property type="match status" value="1"/>
</dbReference>
<comment type="catalytic activity">
    <reaction evidence="1">
        <text>Hydrolyzes glycerol monoesters of long-chain fatty acids.</text>
        <dbReference type="EC" id="3.1.1.23"/>
    </reaction>
</comment>
<dbReference type="Gene3D" id="3.40.50.1820">
    <property type="entry name" value="alpha/beta hydrolase"/>
    <property type="match status" value="1"/>
</dbReference>